<evidence type="ECO:0000313" key="3">
    <source>
        <dbReference type="Proteomes" id="UP000323597"/>
    </source>
</evidence>
<dbReference type="AlphaFoldDB" id="A0A5D2UIY2"/>
<gene>
    <name evidence="2" type="ORF">E1A91_D06G144500v1</name>
</gene>
<proteinExistence type="predicted"/>
<protein>
    <submittedName>
        <fullName evidence="2">Uncharacterized protein</fullName>
    </submittedName>
</protein>
<dbReference type="EMBL" id="CM017654">
    <property type="protein sequence ID" value="TYI77491.1"/>
    <property type="molecule type" value="Genomic_DNA"/>
</dbReference>
<evidence type="ECO:0000256" key="1">
    <source>
        <dbReference type="SAM" id="MobiDB-lite"/>
    </source>
</evidence>
<reference evidence="2 3" key="1">
    <citation type="submission" date="2019-07" db="EMBL/GenBank/DDBJ databases">
        <title>WGS assembly of Gossypium mustelinum.</title>
        <authorList>
            <person name="Chen Z.J."/>
            <person name="Sreedasyam A."/>
            <person name="Ando A."/>
            <person name="Song Q."/>
            <person name="De L."/>
            <person name="Hulse-Kemp A."/>
            <person name="Ding M."/>
            <person name="Ye W."/>
            <person name="Kirkbride R."/>
            <person name="Jenkins J."/>
            <person name="Plott C."/>
            <person name="Lovell J."/>
            <person name="Lin Y.-M."/>
            <person name="Vaughn R."/>
            <person name="Liu B."/>
            <person name="Li W."/>
            <person name="Simpson S."/>
            <person name="Scheffler B."/>
            <person name="Saski C."/>
            <person name="Grover C."/>
            <person name="Hu G."/>
            <person name="Conover J."/>
            <person name="Carlson J."/>
            <person name="Shu S."/>
            <person name="Boston L."/>
            <person name="Williams M."/>
            <person name="Peterson D."/>
            <person name="Mcgee K."/>
            <person name="Jones D."/>
            <person name="Wendel J."/>
            <person name="Stelly D."/>
            <person name="Grimwood J."/>
            <person name="Schmutz J."/>
        </authorList>
    </citation>
    <scope>NUCLEOTIDE SEQUENCE [LARGE SCALE GENOMIC DNA]</scope>
    <source>
        <strain evidence="2">1408120.09</strain>
    </source>
</reference>
<dbReference type="Proteomes" id="UP000323597">
    <property type="component" value="Chromosome D06"/>
</dbReference>
<name>A0A5D2UIY2_GOSMU</name>
<keyword evidence="3" id="KW-1185">Reference proteome</keyword>
<organism evidence="2 3">
    <name type="scientific">Gossypium mustelinum</name>
    <name type="common">Cotton</name>
    <name type="synonym">Gossypium caicoense</name>
    <dbReference type="NCBI Taxonomy" id="34275"/>
    <lineage>
        <taxon>Eukaryota</taxon>
        <taxon>Viridiplantae</taxon>
        <taxon>Streptophyta</taxon>
        <taxon>Embryophyta</taxon>
        <taxon>Tracheophyta</taxon>
        <taxon>Spermatophyta</taxon>
        <taxon>Magnoliopsida</taxon>
        <taxon>eudicotyledons</taxon>
        <taxon>Gunneridae</taxon>
        <taxon>Pentapetalae</taxon>
        <taxon>rosids</taxon>
        <taxon>malvids</taxon>
        <taxon>Malvales</taxon>
        <taxon>Malvaceae</taxon>
        <taxon>Malvoideae</taxon>
        <taxon>Gossypium</taxon>
    </lineage>
</organism>
<evidence type="ECO:0000313" key="2">
    <source>
        <dbReference type="EMBL" id="TYI77491.1"/>
    </source>
</evidence>
<feature type="compositionally biased region" description="Polar residues" evidence="1">
    <location>
        <begin position="1"/>
        <end position="15"/>
    </location>
</feature>
<feature type="region of interest" description="Disordered" evidence="1">
    <location>
        <begin position="1"/>
        <end position="23"/>
    </location>
</feature>
<accession>A0A5D2UIY2</accession>
<sequence>MAMKQRSFNDTTPTCEQERGATGQLLRHEDVCGTGKTA</sequence>